<dbReference type="InterPro" id="IPR000529">
    <property type="entry name" value="Ribosomal_bS6"/>
</dbReference>
<sequence length="146" mass="17182">MPLYELTLIFKPMLKDNLASTIKRCCVNLMQHDAIIVKLQSLGYRDLPYKMSKEHQRCSTGRSLQMIDEFGRDSDVLHYYFHKVEKPIDQECTLAEELEIPAYRKSVEKLRKKQRLCKLARIQAYLKAQDLMKRIPKSFPVAPVHE</sequence>
<dbReference type="Gene3D" id="3.30.70.60">
    <property type="match status" value="1"/>
</dbReference>
<comment type="similarity">
    <text evidence="1">Belongs to the bacterial ribosomal protein bS6 family.</text>
</comment>
<name>A0A183ID08_9BILA</name>
<gene>
    <name evidence="4" type="ORF">SBAD_LOCUS1502</name>
</gene>
<keyword evidence="5" id="KW-1185">Reference proteome</keyword>
<dbReference type="InterPro" id="IPR035980">
    <property type="entry name" value="Ribosomal_bS6_sf"/>
</dbReference>
<protein>
    <recommendedName>
        <fullName evidence="2">Small ribosomal subunit protein bS6m</fullName>
    </recommendedName>
    <alternativeName>
        <fullName evidence="3">28S ribosomal protein S6, mitochondrial</fullName>
    </alternativeName>
</protein>
<dbReference type="SUPFAM" id="SSF54995">
    <property type="entry name" value="Ribosomal protein S6"/>
    <property type="match status" value="1"/>
</dbReference>
<dbReference type="Proteomes" id="UP000270296">
    <property type="component" value="Unassembled WGS sequence"/>
</dbReference>
<evidence type="ECO:0000256" key="3">
    <source>
        <dbReference type="ARBA" id="ARBA00035365"/>
    </source>
</evidence>
<dbReference type="InterPro" id="IPR014717">
    <property type="entry name" value="Transl_elong_EF1B/ribsomal_bS6"/>
</dbReference>
<evidence type="ECO:0000256" key="1">
    <source>
        <dbReference type="ARBA" id="ARBA00009512"/>
    </source>
</evidence>
<dbReference type="GO" id="GO:0005840">
    <property type="term" value="C:ribosome"/>
    <property type="evidence" value="ECO:0007669"/>
    <property type="project" value="InterPro"/>
</dbReference>
<dbReference type="CDD" id="cd15465">
    <property type="entry name" value="bS6_mito"/>
    <property type="match status" value="1"/>
</dbReference>
<evidence type="ECO:0000313" key="6">
    <source>
        <dbReference type="WBParaSite" id="SBAD_0000157301-mRNA-1"/>
    </source>
</evidence>
<dbReference type="EMBL" id="UZAM01006847">
    <property type="protein sequence ID" value="VDO94555.1"/>
    <property type="molecule type" value="Genomic_DNA"/>
</dbReference>
<dbReference type="OrthoDB" id="268530at2759"/>
<dbReference type="Pfam" id="PF01250">
    <property type="entry name" value="Ribosomal_S6"/>
    <property type="match status" value="1"/>
</dbReference>
<proteinExistence type="inferred from homology"/>
<organism evidence="6">
    <name type="scientific">Soboliphyme baturini</name>
    <dbReference type="NCBI Taxonomy" id="241478"/>
    <lineage>
        <taxon>Eukaryota</taxon>
        <taxon>Metazoa</taxon>
        <taxon>Ecdysozoa</taxon>
        <taxon>Nematoda</taxon>
        <taxon>Enoplea</taxon>
        <taxon>Dorylaimia</taxon>
        <taxon>Dioctophymatida</taxon>
        <taxon>Dioctophymatoidea</taxon>
        <taxon>Soboliphymatidae</taxon>
        <taxon>Soboliphyme</taxon>
    </lineage>
</organism>
<dbReference type="GO" id="GO:0019843">
    <property type="term" value="F:rRNA binding"/>
    <property type="evidence" value="ECO:0007669"/>
    <property type="project" value="InterPro"/>
</dbReference>
<evidence type="ECO:0000313" key="4">
    <source>
        <dbReference type="EMBL" id="VDO94555.1"/>
    </source>
</evidence>
<dbReference type="WBParaSite" id="SBAD_0000157301-mRNA-1">
    <property type="protein sequence ID" value="SBAD_0000157301-mRNA-1"/>
    <property type="gene ID" value="SBAD_0000157301"/>
</dbReference>
<evidence type="ECO:0000256" key="2">
    <source>
        <dbReference type="ARBA" id="ARBA00035170"/>
    </source>
</evidence>
<reference evidence="6" key="1">
    <citation type="submission" date="2016-06" db="UniProtKB">
        <authorList>
            <consortium name="WormBaseParasite"/>
        </authorList>
    </citation>
    <scope>IDENTIFICATION</scope>
</reference>
<dbReference type="AlphaFoldDB" id="A0A183ID08"/>
<dbReference type="GO" id="GO:0006412">
    <property type="term" value="P:translation"/>
    <property type="evidence" value="ECO:0007669"/>
    <property type="project" value="InterPro"/>
</dbReference>
<dbReference type="GO" id="GO:0003735">
    <property type="term" value="F:structural constituent of ribosome"/>
    <property type="evidence" value="ECO:0007669"/>
    <property type="project" value="InterPro"/>
</dbReference>
<evidence type="ECO:0000313" key="5">
    <source>
        <dbReference type="Proteomes" id="UP000270296"/>
    </source>
</evidence>
<accession>A0A183ID08</accession>
<reference evidence="4 5" key="2">
    <citation type="submission" date="2018-11" db="EMBL/GenBank/DDBJ databases">
        <authorList>
            <consortium name="Pathogen Informatics"/>
        </authorList>
    </citation>
    <scope>NUCLEOTIDE SEQUENCE [LARGE SCALE GENOMIC DNA]</scope>
</reference>